<dbReference type="EMBL" id="UYSU01034225">
    <property type="protein sequence ID" value="VDL93993.1"/>
    <property type="molecule type" value="Genomic_DNA"/>
</dbReference>
<evidence type="ECO:0000313" key="3">
    <source>
        <dbReference type="Proteomes" id="UP000275846"/>
    </source>
</evidence>
<evidence type="ECO:0000313" key="4">
    <source>
        <dbReference type="WBParaSite" id="SSLN_0000789001-mRNA-1"/>
    </source>
</evidence>
<feature type="compositionally biased region" description="Polar residues" evidence="1">
    <location>
        <begin position="54"/>
        <end position="68"/>
    </location>
</feature>
<proteinExistence type="predicted"/>
<evidence type="ECO:0000256" key="1">
    <source>
        <dbReference type="SAM" id="MobiDB-lite"/>
    </source>
</evidence>
<name>A0A183STR0_SCHSO</name>
<accession>A0A183STR0</accession>
<organism evidence="4">
    <name type="scientific">Schistocephalus solidus</name>
    <name type="common">Tapeworm</name>
    <dbReference type="NCBI Taxonomy" id="70667"/>
    <lineage>
        <taxon>Eukaryota</taxon>
        <taxon>Metazoa</taxon>
        <taxon>Spiralia</taxon>
        <taxon>Lophotrochozoa</taxon>
        <taxon>Platyhelminthes</taxon>
        <taxon>Cestoda</taxon>
        <taxon>Eucestoda</taxon>
        <taxon>Diphyllobothriidea</taxon>
        <taxon>Diphyllobothriidae</taxon>
        <taxon>Schistocephalus</taxon>
    </lineage>
</organism>
<dbReference type="WBParaSite" id="SSLN_0000789001-mRNA-1">
    <property type="protein sequence ID" value="SSLN_0000789001-mRNA-1"/>
    <property type="gene ID" value="SSLN_0000789001"/>
</dbReference>
<evidence type="ECO:0000313" key="2">
    <source>
        <dbReference type="EMBL" id="VDL93993.1"/>
    </source>
</evidence>
<gene>
    <name evidence="2" type="ORF">SSLN_LOCUS7608</name>
</gene>
<keyword evidence="3" id="KW-1185">Reference proteome</keyword>
<dbReference type="Proteomes" id="UP000275846">
    <property type="component" value="Unassembled WGS sequence"/>
</dbReference>
<feature type="region of interest" description="Disordered" evidence="1">
    <location>
        <begin position="1"/>
        <end position="99"/>
    </location>
</feature>
<sequence>MQINPAKLDDLAQNRSVESEDGQQSTKRTGSPPSRPNEWHKIHQHPGPTPPMPKTSQHARAVNTPSTRESVRSDTFGRKATTIRKCQLPHPHSEPLTVTPAMNYPIPTIVGTKSQCSSLRSQLHLTH</sequence>
<reference evidence="2 3" key="2">
    <citation type="submission" date="2018-11" db="EMBL/GenBank/DDBJ databases">
        <authorList>
            <consortium name="Pathogen Informatics"/>
        </authorList>
    </citation>
    <scope>NUCLEOTIDE SEQUENCE [LARGE SCALE GENOMIC DNA]</scope>
    <source>
        <strain evidence="2 3">NST_G2</strain>
    </source>
</reference>
<feature type="compositionally biased region" description="Polar residues" evidence="1">
    <location>
        <begin position="22"/>
        <end position="32"/>
    </location>
</feature>
<dbReference type="AlphaFoldDB" id="A0A183STR0"/>
<protein>
    <submittedName>
        <fullName evidence="2 4">Uncharacterized protein</fullName>
    </submittedName>
</protein>
<reference evidence="4" key="1">
    <citation type="submission" date="2016-06" db="UniProtKB">
        <authorList>
            <consortium name="WormBaseParasite"/>
        </authorList>
    </citation>
    <scope>IDENTIFICATION</scope>
</reference>